<evidence type="ECO:0000313" key="1">
    <source>
        <dbReference type="EMBL" id="MYD89438.1"/>
    </source>
</evidence>
<gene>
    <name evidence="1" type="ORF">F4Y08_03730</name>
</gene>
<name>A0A6B1DPT2_9CHLR</name>
<organism evidence="1">
    <name type="scientific">Caldilineaceae bacterium SB0662_bin_9</name>
    <dbReference type="NCBI Taxonomy" id="2605258"/>
    <lineage>
        <taxon>Bacteria</taxon>
        <taxon>Bacillati</taxon>
        <taxon>Chloroflexota</taxon>
        <taxon>Caldilineae</taxon>
        <taxon>Caldilineales</taxon>
        <taxon>Caldilineaceae</taxon>
    </lineage>
</organism>
<reference evidence="1" key="1">
    <citation type="submission" date="2019-09" db="EMBL/GenBank/DDBJ databases">
        <title>Characterisation of the sponge microbiome using genome-centric metagenomics.</title>
        <authorList>
            <person name="Engelberts J.P."/>
            <person name="Robbins S.J."/>
            <person name="De Goeij J.M."/>
            <person name="Aranda M."/>
            <person name="Bell S.C."/>
            <person name="Webster N.S."/>
        </authorList>
    </citation>
    <scope>NUCLEOTIDE SEQUENCE</scope>
    <source>
        <strain evidence="1">SB0662_bin_9</strain>
    </source>
</reference>
<dbReference type="AlphaFoldDB" id="A0A6B1DPT2"/>
<protein>
    <submittedName>
        <fullName evidence="1">Uncharacterized protein</fullName>
    </submittedName>
</protein>
<sequence length="136" mass="15124">MPKETADDRQPRVGSKHPELAILMGSRRSIYVRFSVIDRQKIGFDLDCDRFGASLARLHTDGSRVWTFTEIVNSEHNECPGATACWQSPNMNVTLTELTARLEESPSDIIEPLVDLYQQMSPNAGSTSNPSTLGSR</sequence>
<comment type="caution">
    <text evidence="1">The sequence shown here is derived from an EMBL/GenBank/DDBJ whole genome shotgun (WGS) entry which is preliminary data.</text>
</comment>
<accession>A0A6B1DPT2</accession>
<dbReference type="EMBL" id="VXPY01000020">
    <property type="protein sequence ID" value="MYD89438.1"/>
    <property type="molecule type" value="Genomic_DNA"/>
</dbReference>
<proteinExistence type="predicted"/>